<dbReference type="InterPro" id="IPR000374">
    <property type="entry name" value="PC_trans"/>
</dbReference>
<dbReference type="PANTHER" id="PTHR46382">
    <property type="entry name" value="PHOSPHATIDATE CYTIDYLYLTRANSFERASE"/>
    <property type="match status" value="1"/>
</dbReference>
<evidence type="ECO:0000256" key="10">
    <source>
        <dbReference type="ARBA" id="ARBA00022679"/>
    </source>
</evidence>
<evidence type="ECO:0000313" key="20">
    <source>
        <dbReference type="EMBL" id="OLP05392.1"/>
    </source>
</evidence>
<keyword evidence="15 19" id="KW-0472">Membrane</keyword>
<evidence type="ECO:0000256" key="19">
    <source>
        <dbReference type="SAM" id="Phobius"/>
    </source>
</evidence>
<comment type="subcellular location">
    <subcellularLocation>
        <location evidence="2">Cell membrane</location>
        <topology evidence="2">Multi-pass membrane protein</topology>
    </subcellularLocation>
</comment>
<accession>A0A1Q8YBM5</accession>
<evidence type="ECO:0000256" key="17">
    <source>
        <dbReference type="ARBA" id="ARBA00023264"/>
    </source>
</evidence>
<keyword evidence="14" id="KW-0443">Lipid metabolism</keyword>
<dbReference type="Proteomes" id="UP000185911">
    <property type="component" value="Unassembled WGS sequence"/>
</dbReference>
<evidence type="ECO:0000256" key="5">
    <source>
        <dbReference type="ARBA" id="ARBA00010185"/>
    </source>
</evidence>
<evidence type="ECO:0000256" key="7">
    <source>
        <dbReference type="ARBA" id="ARBA00019373"/>
    </source>
</evidence>
<dbReference type="PROSITE" id="PS01315">
    <property type="entry name" value="CDS"/>
    <property type="match status" value="1"/>
</dbReference>
<evidence type="ECO:0000256" key="15">
    <source>
        <dbReference type="ARBA" id="ARBA00023136"/>
    </source>
</evidence>
<dbReference type="UniPathway" id="UPA00557">
    <property type="reaction ID" value="UER00614"/>
</dbReference>
<dbReference type="PANTHER" id="PTHR46382:SF1">
    <property type="entry name" value="PHOSPHATIDATE CYTIDYLYLTRANSFERASE"/>
    <property type="match status" value="1"/>
</dbReference>
<keyword evidence="13 19" id="KW-1133">Transmembrane helix</keyword>
<keyword evidence="9" id="KW-0444">Lipid biosynthesis</keyword>
<evidence type="ECO:0000256" key="9">
    <source>
        <dbReference type="ARBA" id="ARBA00022516"/>
    </source>
</evidence>
<dbReference type="RefSeq" id="WP_075587639.1">
    <property type="nucleotide sequence ID" value="NZ_MSYM01000017.1"/>
</dbReference>
<keyword evidence="11 18" id="KW-0812">Transmembrane</keyword>
<keyword evidence="16" id="KW-0594">Phospholipid biosynthesis</keyword>
<evidence type="ECO:0000256" key="8">
    <source>
        <dbReference type="ARBA" id="ARBA00022475"/>
    </source>
</evidence>
<evidence type="ECO:0000256" key="16">
    <source>
        <dbReference type="ARBA" id="ARBA00023209"/>
    </source>
</evidence>
<keyword evidence="10 18" id="KW-0808">Transferase</keyword>
<feature type="transmembrane region" description="Helical" evidence="19">
    <location>
        <begin position="53"/>
        <end position="70"/>
    </location>
</feature>
<protein>
    <recommendedName>
        <fullName evidence="7 18">Phosphatidate cytidylyltransferase</fullName>
        <ecNumber evidence="6 18">2.7.7.41</ecNumber>
    </recommendedName>
</protein>
<dbReference type="Pfam" id="PF01148">
    <property type="entry name" value="CTP_transf_1"/>
    <property type="match status" value="1"/>
</dbReference>
<dbReference type="STRING" id="81479.RA876_11455"/>
<evidence type="ECO:0000256" key="13">
    <source>
        <dbReference type="ARBA" id="ARBA00022989"/>
    </source>
</evidence>
<evidence type="ECO:0000256" key="3">
    <source>
        <dbReference type="ARBA" id="ARBA00005119"/>
    </source>
</evidence>
<comment type="similarity">
    <text evidence="5 18">Belongs to the CDS family.</text>
</comment>
<evidence type="ECO:0000256" key="11">
    <source>
        <dbReference type="ARBA" id="ARBA00022692"/>
    </source>
</evidence>
<dbReference type="GO" id="GO:0016024">
    <property type="term" value="P:CDP-diacylglycerol biosynthetic process"/>
    <property type="evidence" value="ECO:0007669"/>
    <property type="project" value="UniProtKB-UniPathway"/>
</dbReference>
<proteinExistence type="inferred from homology"/>
<dbReference type="EMBL" id="MSYM01000017">
    <property type="protein sequence ID" value="OLP05392.1"/>
    <property type="molecule type" value="Genomic_DNA"/>
</dbReference>
<evidence type="ECO:0000256" key="2">
    <source>
        <dbReference type="ARBA" id="ARBA00004651"/>
    </source>
</evidence>
<keyword evidence="8" id="KW-1003">Cell membrane</keyword>
<keyword evidence="21" id="KW-1185">Reference proteome</keyword>
<organism evidence="20 21">
    <name type="scientific">Rhodoferax antarcticus ANT.BR</name>
    <dbReference type="NCBI Taxonomy" id="1111071"/>
    <lineage>
        <taxon>Bacteria</taxon>
        <taxon>Pseudomonadati</taxon>
        <taxon>Pseudomonadota</taxon>
        <taxon>Betaproteobacteria</taxon>
        <taxon>Burkholderiales</taxon>
        <taxon>Comamonadaceae</taxon>
        <taxon>Rhodoferax</taxon>
    </lineage>
</organism>
<dbReference type="GO" id="GO:0004605">
    <property type="term" value="F:phosphatidate cytidylyltransferase activity"/>
    <property type="evidence" value="ECO:0007669"/>
    <property type="project" value="UniProtKB-EC"/>
</dbReference>
<dbReference type="AlphaFoldDB" id="A0A1Q8YBM5"/>
<comment type="pathway">
    <text evidence="3 18">Phospholipid metabolism; CDP-diacylglycerol biosynthesis; CDP-diacylglycerol from sn-glycerol 3-phosphate: step 3/3.</text>
</comment>
<dbReference type="EC" id="2.7.7.41" evidence="6 18"/>
<feature type="transmembrane region" description="Helical" evidence="19">
    <location>
        <begin position="180"/>
        <end position="198"/>
    </location>
</feature>
<comment type="catalytic activity">
    <reaction evidence="1 18">
        <text>a 1,2-diacyl-sn-glycero-3-phosphate + CTP + H(+) = a CDP-1,2-diacyl-sn-glycerol + diphosphate</text>
        <dbReference type="Rhea" id="RHEA:16229"/>
        <dbReference type="ChEBI" id="CHEBI:15378"/>
        <dbReference type="ChEBI" id="CHEBI:33019"/>
        <dbReference type="ChEBI" id="CHEBI:37563"/>
        <dbReference type="ChEBI" id="CHEBI:58332"/>
        <dbReference type="ChEBI" id="CHEBI:58608"/>
        <dbReference type="EC" id="2.7.7.41"/>
    </reaction>
</comment>
<sequence>MLKQRVLTALALLLVLLPALFYTRPGPFFFVAGVFITAAGWEWARVNGVNSKLALASGAVCAVFCAWAWWAGVLEMALPRVWWVAGSVWVLAGIWILRAGVPAWAKVPRPLRLGLGLVALCLTWLAVAQARLLGVNFLLSVLALVWMADIGAYFSGRAFGGRFTRSKLAASISPGKSWEGVWGGMLGVVLMAMVWRFADGASGAGVPSFYTLLASKGLSFMLIGVVFMAAMSVVGDLVESLVKRSAGVKDSSALLPGHGGVLDRVDALLPTLPLAMMLISF</sequence>
<name>A0A1Q8YBM5_9BURK</name>
<evidence type="ECO:0000313" key="21">
    <source>
        <dbReference type="Proteomes" id="UP000185911"/>
    </source>
</evidence>
<feature type="transmembrane region" description="Helical" evidence="19">
    <location>
        <begin position="137"/>
        <end position="159"/>
    </location>
</feature>
<keyword evidence="12 18" id="KW-0548">Nucleotidyltransferase</keyword>
<evidence type="ECO:0000256" key="4">
    <source>
        <dbReference type="ARBA" id="ARBA00005189"/>
    </source>
</evidence>
<evidence type="ECO:0000256" key="1">
    <source>
        <dbReference type="ARBA" id="ARBA00001698"/>
    </source>
</evidence>
<evidence type="ECO:0000256" key="12">
    <source>
        <dbReference type="ARBA" id="ARBA00022695"/>
    </source>
</evidence>
<comment type="pathway">
    <text evidence="4">Lipid metabolism.</text>
</comment>
<comment type="caution">
    <text evidence="20">The sequence shown here is derived from an EMBL/GenBank/DDBJ whole genome shotgun (WGS) entry which is preliminary data.</text>
</comment>
<gene>
    <name evidence="20" type="ORF">BLL52_3518</name>
</gene>
<dbReference type="GO" id="GO:0005886">
    <property type="term" value="C:plasma membrane"/>
    <property type="evidence" value="ECO:0007669"/>
    <property type="project" value="UniProtKB-SubCell"/>
</dbReference>
<feature type="transmembrane region" description="Helical" evidence="19">
    <location>
        <begin position="28"/>
        <end position="46"/>
    </location>
</feature>
<evidence type="ECO:0000256" key="6">
    <source>
        <dbReference type="ARBA" id="ARBA00012487"/>
    </source>
</evidence>
<keyword evidence="17" id="KW-1208">Phospholipid metabolism</keyword>
<feature type="transmembrane region" description="Helical" evidence="19">
    <location>
        <begin position="82"/>
        <end position="101"/>
    </location>
</feature>
<feature type="transmembrane region" description="Helical" evidence="19">
    <location>
        <begin position="218"/>
        <end position="238"/>
    </location>
</feature>
<feature type="transmembrane region" description="Helical" evidence="19">
    <location>
        <begin position="113"/>
        <end position="131"/>
    </location>
</feature>
<evidence type="ECO:0000256" key="14">
    <source>
        <dbReference type="ARBA" id="ARBA00023098"/>
    </source>
</evidence>
<reference evidence="20 21" key="1">
    <citation type="submission" date="2017-01" db="EMBL/GenBank/DDBJ databases">
        <title>Genome sequence of Rhodoferax antarcticus ANT.BR, a psychrophilic purple nonsulfur bacterium from an Antarctic microbial mat.</title>
        <authorList>
            <person name="Baker J."/>
            <person name="Riester C."/>
            <person name="Skinner B."/>
            <person name="Newell A."/>
            <person name="Swingley W."/>
            <person name="Madigan M."/>
            <person name="Jung D."/>
            <person name="Asao M."/>
            <person name="Chen M."/>
            <person name="Loughlin P."/>
            <person name="Pan H."/>
            <person name="Lin S."/>
            <person name="Li N."/>
            <person name="Shaw J."/>
            <person name="Prado M."/>
            <person name="Sherman C."/>
            <person name="Li X."/>
            <person name="Tang J."/>
            <person name="Blankenship R."/>
            <person name="Zhao T."/>
            <person name="Touchman J."/>
            <person name="Sattley M."/>
        </authorList>
    </citation>
    <scope>NUCLEOTIDE SEQUENCE [LARGE SCALE GENOMIC DNA]</scope>
    <source>
        <strain evidence="20 21">ANT.BR</strain>
    </source>
</reference>
<evidence type="ECO:0000256" key="18">
    <source>
        <dbReference type="RuleBase" id="RU003938"/>
    </source>
</evidence>